<dbReference type="SUPFAM" id="SSF81296">
    <property type="entry name" value="E set domains"/>
    <property type="match status" value="1"/>
</dbReference>
<dbReference type="AlphaFoldDB" id="A0A3A8PKL8"/>
<evidence type="ECO:0000313" key="3">
    <source>
        <dbReference type="Proteomes" id="UP000272888"/>
    </source>
</evidence>
<evidence type="ECO:0000259" key="1">
    <source>
        <dbReference type="SMART" id="SM00429"/>
    </source>
</evidence>
<name>A0A3A8PKL8_9BACT</name>
<evidence type="ECO:0000313" key="2">
    <source>
        <dbReference type="EMBL" id="RKH56649.1"/>
    </source>
</evidence>
<dbReference type="Gene3D" id="2.60.40.10">
    <property type="entry name" value="Immunoglobulins"/>
    <property type="match status" value="1"/>
</dbReference>
<feature type="domain" description="IPT/TIG" evidence="1">
    <location>
        <begin position="4"/>
        <end position="89"/>
    </location>
</feature>
<proteinExistence type="predicted"/>
<dbReference type="InterPro" id="IPR013783">
    <property type="entry name" value="Ig-like_fold"/>
</dbReference>
<dbReference type="Proteomes" id="UP000272888">
    <property type="component" value="Unassembled WGS sequence"/>
</dbReference>
<organism evidence="2 3">
    <name type="scientific">Corallococcus llansteffanensis</name>
    <dbReference type="NCBI Taxonomy" id="2316731"/>
    <lineage>
        <taxon>Bacteria</taxon>
        <taxon>Pseudomonadati</taxon>
        <taxon>Myxococcota</taxon>
        <taxon>Myxococcia</taxon>
        <taxon>Myxococcales</taxon>
        <taxon>Cystobacterineae</taxon>
        <taxon>Myxococcaceae</taxon>
        <taxon>Corallococcus</taxon>
    </lineage>
</organism>
<dbReference type="InterPro" id="IPR014756">
    <property type="entry name" value="Ig_E-set"/>
</dbReference>
<protein>
    <recommendedName>
        <fullName evidence="1">IPT/TIG domain-containing protein</fullName>
    </recommendedName>
</protein>
<accession>A0A3A8PKL8</accession>
<dbReference type="Pfam" id="PF01833">
    <property type="entry name" value="TIG"/>
    <property type="match status" value="1"/>
</dbReference>
<keyword evidence="3" id="KW-1185">Reference proteome</keyword>
<dbReference type="SMART" id="SM00429">
    <property type="entry name" value="IPT"/>
    <property type="match status" value="1"/>
</dbReference>
<dbReference type="EMBL" id="RAWB01000201">
    <property type="protein sequence ID" value="RKH56649.1"/>
    <property type="molecule type" value="Genomic_DNA"/>
</dbReference>
<dbReference type="InterPro" id="IPR002909">
    <property type="entry name" value="IPT_dom"/>
</dbReference>
<sequence length="90" mass="8860">MAPLPQLLSLAPAQGPVSGGTAFTLTGVNLGQVVRVCFGTAEASAVSVDAAGKTLMGRTPPGSGPGAVTVTASFPDGFIAALFTQFTYSS</sequence>
<gene>
    <name evidence="2" type="ORF">D7V93_19765</name>
</gene>
<comment type="caution">
    <text evidence="2">The sequence shown here is derived from an EMBL/GenBank/DDBJ whole genome shotgun (WGS) entry which is preliminary data.</text>
</comment>
<reference evidence="3" key="1">
    <citation type="submission" date="2018-09" db="EMBL/GenBank/DDBJ databases">
        <authorList>
            <person name="Livingstone P.G."/>
            <person name="Whitworth D.E."/>
        </authorList>
    </citation>
    <scope>NUCLEOTIDE SEQUENCE [LARGE SCALE GENOMIC DNA]</scope>
    <source>
        <strain evidence="3">CA051B</strain>
    </source>
</reference>